<keyword evidence="2" id="KW-1185">Reference proteome</keyword>
<name>A0A822ZIL5_NELNU</name>
<evidence type="ECO:0000313" key="2">
    <source>
        <dbReference type="Proteomes" id="UP000607653"/>
    </source>
</evidence>
<organism evidence="1 2">
    <name type="scientific">Nelumbo nucifera</name>
    <name type="common">Sacred lotus</name>
    <dbReference type="NCBI Taxonomy" id="4432"/>
    <lineage>
        <taxon>Eukaryota</taxon>
        <taxon>Viridiplantae</taxon>
        <taxon>Streptophyta</taxon>
        <taxon>Embryophyta</taxon>
        <taxon>Tracheophyta</taxon>
        <taxon>Spermatophyta</taxon>
        <taxon>Magnoliopsida</taxon>
        <taxon>Proteales</taxon>
        <taxon>Nelumbonaceae</taxon>
        <taxon>Nelumbo</taxon>
    </lineage>
</organism>
<comment type="caution">
    <text evidence="1">The sequence shown here is derived from an EMBL/GenBank/DDBJ whole genome shotgun (WGS) entry which is preliminary data.</text>
</comment>
<dbReference type="AlphaFoldDB" id="A0A822ZIL5"/>
<accession>A0A822ZIL5</accession>
<proteinExistence type="predicted"/>
<dbReference type="Gene3D" id="2.60.120.920">
    <property type="match status" value="1"/>
</dbReference>
<dbReference type="InterPro" id="IPR043136">
    <property type="entry name" value="B30.2/SPRY_sf"/>
</dbReference>
<sequence length="138" mass="15921">MEMNRAPHLFEAGEAEWRMRDRVTDCGFDPGQRKVFFTVDSELVHLIHCKSEEFSSPLYPTLATNMEVTVLVNFGQSAFKYAPANEDSQPIREIFSMGRIDSDWFNRSTTKNSNNNGDSMAGYVYEEFETDLFEIVLR</sequence>
<dbReference type="Proteomes" id="UP000607653">
    <property type="component" value="Unassembled WGS sequence"/>
</dbReference>
<evidence type="ECO:0000313" key="1">
    <source>
        <dbReference type="EMBL" id="DAD43209.1"/>
    </source>
</evidence>
<dbReference type="EMBL" id="DUZY01000006">
    <property type="protein sequence ID" value="DAD43209.1"/>
    <property type="molecule type" value="Genomic_DNA"/>
</dbReference>
<reference evidence="1 2" key="1">
    <citation type="journal article" date="2020" name="Mol. Biol. Evol.">
        <title>Distinct Expression and Methylation Patterns for Genes with Different Fates following a Single Whole-Genome Duplication in Flowering Plants.</title>
        <authorList>
            <person name="Shi T."/>
            <person name="Rahmani R.S."/>
            <person name="Gugger P.F."/>
            <person name="Wang M."/>
            <person name="Li H."/>
            <person name="Zhang Y."/>
            <person name="Li Z."/>
            <person name="Wang Q."/>
            <person name="Van de Peer Y."/>
            <person name="Marchal K."/>
            <person name="Chen J."/>
        </authorList>
    </citation>
    <scope>NUCLEOTIDE SEQUENCE [LARGE SCALE GENOMIC DNA]</scope>
    <source>
        <tissue evidence="1">Leaf</tissue>
    </source>
</reference>
<protein>
    <submittedName>
        <fullName evidence="1">Uncharacterized protein</fullName>
    </submittedName>
</protein>
<gene>
    <name evidence="1" type="ORF">HUJ06_001439</name>
</gene>